<comment type="caution">
    <text evidence="3">The sequence shown here is derived from an EMBL/GenBank/DDBJ whole genome shotgun (WGS) entry which is preliminary data.</text>
</comment>
<evidence type="ECO:0000313" key="4">
    <source>
        <dbReference type="Proteomes" id="UP001153069"/>
    </source>
</evidence>
<proteinExistence type="predicted"/>
<feature type="region of interest" description="Disordered" evidence="1">
    <location>
        <begin position="85"/>
        <end position="110"/>
    </location>
</feature>
<feature type="compositionally biased region" description="Basic residues" evidence="1">
    <location>
        <begin position="97"/>
        <end position="110"/>
    </location>
</feature>
<evidence type="ECO:0000313" key="3">
    <source>
        <dbReference type="EMBL" id="CAB9525440.1"/>
    </source>
</evidence>
<sequence>MKRSNLIANVLFLLLLAPANAFNVDTTVLTLVGLCGDNKVDDLGDNVLDATANTFLPDWDPKDPWGSTASLLIPLWDCVTDEKGPPKVRQLDETARKTRKLRGVKGQRSA</sequence>
<protein>
    <submittedName>
        <fullName evidence="3">Uncharacterized protein</fullName>
    </submittedName>
</protein>
<dbReference type="AlphaFoldDB" id="A0A9N8EVE1"/>
<keyword evidence="4" id="KW-1185">Reference proteome</keyword>
<reference evidence="3" key="1">
    <citation type="submission" date="2020-06" db="EMBL/GenBank/DDBJ databases">
        <authorList>
            <consortium name="Plant Systems Biology data submission"/>
        </authorList>
    </citation>
    <scope>NUCLEOTIDE SEQUENCE</scope>
    <source>
        <strain evidence="3">D6</strain>
    </source>
</reference>
<evidence type="ECO:0000256" key="2">
    <source>
        <dbReference type="SAM" id="SignalP"/>
    </source>
</evidence>
<feature type="compositionally biased region" description="Basic and acidic residues" evidence="1">
    <location>
        <begin position="85"/>
        <end position="96"/>
    </location>
</feature>
<dbReference type="Proteomes" id="UP001153069">
    <property type="component" value="Unassembled WGS sequence"/>
</dbReference>
<organism evidence="3 4">
    <name type="scientific">Seminavis robusta</name>
    <dbReference type="NCBI Taxonomy" id="568900"/>
    <lineage>
        <taxon>Eukaryota</taxon>
        <taxon>Sar</taxon>
        <taxon>Stramenopiles</taxon>
        <taxon>Ochrophyta</taxon>
        <taxon>Bacillariophyta</taxon>
        <taxon>Bacillariophyceae</taxon>
        <taxon>Bacillariophycidae</taxon>
        <taxon>Naviculales</taxon>
        <taxon>Naviculaceae</taxon>
        <taxon>Seminavis</taxon>
    </lineage>
</organism>
<gene>
    <name evidence="3" type="ORF">SEMRO_1676_G290490.1</name>
</gene>
<feature type="chain" id="PRO_5040238213" evidence="2">
    <location>
        <begin position="22"/>
        <end position="110"/>
    </location>
</feature>
<name>A0A9N8EVE1_9STRA</name>
<evidence type="ECO:0000256" key="1">
    <source>
        <dbReference type="SAM" id="MobiDB-lite"/>
    </source>
</evidence>
<dbReference type="EMBL" id="CAICTM010001674">
    <property type="protein sequence ID" value="CAB9525440.1"/>
    <property type="molecule type" value="Genomic_DNA"/>
</dbReference>
<feature type="signal peptide" evidence="2">
    <location>
        <begin position="1"/>
        <end position="21"/>
    </location>
</feature>
<accession>A0A9N8EVE1</accession>
<keyword evidence="2" id="KW-0732">Signal</keyword>